<evidence type="ECO:0000256" key="2">
    <source>
        <dbReference type="SAM" id="MobiDB-lite"/>
    </source>
</evidence>
<evidence type="ECO:0000313" key="5">
    <source>
        <dbReference type="Proteomes" id="UP000298030"/>
    </source>
</evidence>
<comment type="caution">
    <text evidence="4">The sequence shown here is derived from an EMBL/GenBank/DDBJ whole genome shotgun (WGS) entry which is preliminary data.</text>
</comment>
<evidence type="ECO:0000256" key="1">
    <source>
        <dbReference type="SAM" id="Coils"/>
    </source>
</evidence>
<feature type="domain" description="F-box" evidence="3">
    <location>
        <begin position="84"/>
        <end position="141"/>
    </location>
</feature>
<dbReference type="AlphaFoldDB" id="A0A4Y7STD5"/>
<reference evidence="4 5" key="1">
    <citation type="journal article" date="2019" name="Nat. Ecol. Evol.">
        <title>Megaphylogeny resolves global patterns of mushroom evolution.</title>
        <authorList>
            <person name="Varga T."/>
            <person name="Krizsan K."/>
            <person name="Foldi C."/>
            <person name="Dima B."/>
            <person name="Sanchez-Garcia M."/>
            <person name="Sanchez-Ramirez S."/>
            <person name="Szollosi G.J."/>
            <person name="Szarkandi J.G."/>
            <person name="Papp V."/>
            <person name="Albert L."/>
            <person name="Andreopoulos W."/>
            <person name="Angelini C."/>
            <person name="Antonin V."/>
            <person name="Barry K.W."/>
            <person name="Bougher N.L."/>
            <person name="Buchanan P."/>
            <person name="Buyck B."/>
            <person name="Bense V."/>
            <person name="Catcheside P."/>
            <person name="Chovatia M."/>
            <person name="Cooper J."/>
            <person name="Damon W."/>
            <person name="Desjardin D."/>
            <person name="Finy P."/>
            <person name="Geml J."/>
            <person name="Haridas S."/>
            <person name="Hughes K."/>
            <person name="Justo A."/>
            <person name="Karasinski D."/>
            <person name="Kautmanova I."/>
            <person name="Kiss B."/>
            <person name="Kocsube S."/>
            <person name="Kotiranta H."/>
            <person name="LaButti K.M."/>
            <person name="Lechner B.E."/>
            <person name="Liimatainen K."/>
            <person name="Lipzen A."/>
            <person name="Lukacs Z."/>
            <person name="Mihaltcheva S."/>
            <person name="Morgado L.N."/>
            <person name="Niskanen T."/>
            <person name="Noordeloos M.E."/>
            <person name="Ohm R.A."/>
            <person name="Ortiz-Santana B."/>
            <person name="Ovrebo C."/>
            <person name="Racz N."/>
            <person name="Riley R."/>
            <person name="Savchenko A."/>
            <person name="Shiryaev A."/>
            <person name="Soop K."/>
            <person name="Spirin V."/>
            <person name="Szebenyi C."/>
            <person name="Tomsovsky M."/>
            <person name="Tulloss R.E."/>
            <person name="Uehling J."/>
            <person name="Grigoriev I.V."/>
            <person name="Vagvolgyi C."/>
            <person name="Papp T."/>
            <person name="Martin F.M."/>
            <person name="Miettinen O."/>
            <person name="Hibbett D.S."/>
            <person name="Nagy L.G."/>
        </authorList>
    </citation>
    <scope>NUCLEOTIDE SEQUENCE [LARGE SCALE GENOMIC DNA]</scope>
    <source>
        <strain evidence="4 5">FP101781</strain>
    </source>
</reference>
<feature type="region of interest" description="Disordered" evidence="2">
    <location>
        <begin position="469"/>
        <end position="498"/>
    </location>
</feature>
<name>A0A4Y7STD5_COPMI</name>
<organism evidence="4 5">
    <name type="scientific">Coprinellus micaceus</name>
    <name type="common">Glistening ink-cap mushroom</name>
    <name type="synonym">Coprinus micaceus</name>
    <dbReference type="NCBI Taxonomy" id="71717"/>
    <lineage>
        <taxon>Eukaryota</taxon>
        <taxon>Fungi</taxon>
        <taxon>Dikarya</taxon>
        <taxon>Basidiomycota</taxon>
        <taxon>Agaricomycotina</taxon>
        <taxon>Agaricomycetes</taxon>
        <taxon>Agaricomycetidae</taxon>
        <taxon>Agaricales</taxon>
        <taxon>Agaricineae</taxon>
        <taxon>Psathyrellaceae</taxon>
        <taxon>Coprinellus</taxon>
    </lineage>
</organism>
<dbReference type="OrthoDB" id="3053788at2759"/>
<keyword evidence="5" id="KW-1185">Reference proteome</keyword>
<sequence length="754" mass="81963">MIMPVELDLPKELTAVAAQFASVLRTNHVPTPLELPPLLKYTSHLNSIHDNIQAELDSLVSQIDSLQEKHELLTAAAAPYDAFSSAFRRFPPELLQVIFVHCLPETRNAVLHAKEAPLTLGRVCRRWRSIVENTPELWASLHIVPPNVSITGIPSPSDIVDAGGAGGADGGGNGEGEEELGRAGPLTQEAHTRSLNAARFAEKREVVSWWLGRSGTCPLSISFVWFGSDGDEEMRLCASLLDLLLPLAERWRRLEFQVPVKMFEFTGRGGKGRRSFGDLKPEDVPMLRHFNLTDNRSTFSETELPFAWPSCLGFLNSANIDEGGPQLSTLLLTFFSGGIRLPSTCYSVLRGLFLESNMGFFWATEPEMWDSLAQCTALESLTLKFPLSAPGGLAPHNHTDMWGNDGSGDSAGGGERRGRERRVTTLPMLESLCLDGDQSLGGAFQVTRTLAGLRCPRLRVLEVFGRTTGTPLDAEDGHGAGGSSNLNSEEAGDGSDVAAGDDLVMLDQDDDSPLPLTSQEPIHGILHLLTQSSHPPLQKLTLESVNLIGRELIKCLRLVEATLEELVVRDYAWRGPGSMAGLESEKQKHKMSAEDMLLCDLIAKREQVPSTSASSMAGPRTLCPNLTTFDASLSNAASQALFCDFVESRYPHPPKGVKRLKRVNCAFTAKAGAGVKKRAERLRKVGKVRRKGSPDVLGVDGESDEEGVEELHNDIRGDHGEEGVGGEPLDIQVTFHTPMPDEIIPSAWTGIEGV</sequence>
<proteinExistence type="predicted"/>
<dbReference type="Pfam" id="PF12937">
    <property type="entry name" value="F-box-like"/>
    <property type="match status" value="1"/>
</dbReference>
<feature type="region of interest" description="Disordered" evidence="2">
    <location>
        <begin position="161"/>
        <end position="183"/>
    </location>
</feature>
<dbReference type="Gene3D" id="1.20.1280.50">
    <property type="match status" value="1"/>
</dbReference>
<dbReference type="InterPro" id="IPR036047">
    <property type="entry name" value="F-box-like_dom_sf"/>
</dbReference>
<feature type="region of interest" description="Disordered" evidence="2">
    <location>
        <begin position="396"/>
        <end position="421"/>
    </location>
</feature>
<feature type="coiled-coil region" evidence="1">
    <location>
        <begin position="49"/>
        <end position="76"/>
    </location>
</feature>
<protein>
    <recommendedName>
        <fullName evidence="3">F-box domain-containing protein</fullName>
    </recommendedName>
</protein>
<dbReference type="Proteomes" id="UP000298030">
    <property type="component" value="Unassembled WGS sequence"/>
</dbReference>
<dbReference type="PROSITE" id="PS50181">
    <property type="entry name" value="FBOX"/>
    <property type="match status" value="1"/>
</dbReference>
<evidence type="ECO:0000313" key="4">
    <source>
        <dbReference type="EMBL" id="TEB24981.1"/>
    </source>
</evidence>
<dbReference type="InterPro" id="IPR001810">
    <property type="entry name" value="F-box_dom"/>
</dbReference>
<dbReference type="SUPFAM" id="SSF81383">
    <property type="entry name" value="F-box domain"/>
    <property type="match status" value="1"/>
</dbReference>
<accession>A0A4Y7STD5</accession>
<feature type="compositionally biased region" description="Gly residues" evidence="2">
    <location>
        <begin position="163"/>
        <end position="174"/>
    </location>
</feature>
<keyword evidence="1" id="KW-0175">Coiled coil</keyword>
<evidence type="ECO:0000259" key="3">
    <source>
        <dbReference type="PROSITE" id="PS50181"/>
    </source>
</evidence>
<gene>
    <name evidence="4" type="ORF">FA13DRAFT_1796823</name>
</gene>
<dbReference type="EMBL" id="QPFP01000061">
    <property type="protein sequence ID" value="TEB24981.1"/>
    <property type="molecule type" value="Genomic_DNA"/>
</dbReference>
<dbReference type="STRING" id="71717.A0A4Y7STD5"/>